<dbReference type="OrthoDB" id="8068875at2759"/>
<evidence type="ECO:0000313" key="2">
    <source>
        <dbReference type="EMBL" id="CBK19580.2"/>
    </source>
</evidence>
<dbReference type="SUPFAM" id="SSF50985">
    <property type="entry name" value="RCC1/BLIP-II"/>
    <property type="match status" value="1"/>
</dbReference>
<evidence type="ECO:0000256" key="1">
    <source>
        <dbReference type="SAM" id="MobiDB-lite"/>
    </source>
</evidence>
<feature type="compositionally biased region" description="Basic and acidic residues" evidence="1">
    <location>
        <begin position="29"/>
        <end position="41"/>
    </location>
</feature>
<dbReference type="RefSeq" id="XP_012893628.1">
    <property type="nucleotide sequence ID" value="XM_013038174.1"/>
</dbReference>
<dbReference type="Proteomes" id="UP000008312">
    <property type="component" value="Unassembled WGS sequence"/>
</dbReference>
<dbReference type="Gene3D" id="2.130.10.30">
    <property type="entry name" value="Regulator of chromosome condensation 1/beta-lactamase-inhibitor protein II"/>
    <property type="match status" value="1"/>
</dbReference>
<feature type="region of interest" description="Disordered" evidence="1">
    <location>
        <begin position="21"/>
        <end position="41"/>
    </location>
</feature>
<accession>D8LUU1</accession>
<reference evidence="2" key="1">
    <citation type="submission" date="2010-02" db="EMBL/GenBank/DDBJ databases">
        <title>Sequencing and annotation of the Blastocystis hominis genome.</title>
        <authorList>
            <person name="Wincker P."/>
        </authorList>
    </citation>
    <scope>NUCLEOTIDE SEQUENCE</scope>
    <source>
        <strain evidence="2">Singapore isolate B</strain>
    </source>
</reference>
<dbReference type="GeneID" id="24917362"/>
<evidence type="ECO:0000313" key="3">
    <source>
        <dbReference type="Proteomes" id="UP000008312"/>
    </source>
</evidence>
<name>D8LUU1_BLAHO</name>
<keyword evidence="3" id="KW-1185">Reference proteome</keyword>
<proteinExistence type="predicted"/>
<gene>
    <name evidence="2" type="ORF">GSBLH_T00000040001</name>
</gene>
<dbReference type="InParanoid" id="D8LUU1"/>
<protein>
    <submittedName>
        <fullName evidence="2">Uncharacterized protein</fullName>
    </submittedName>
</protein>
<sequence>MTFLDDAGALYQLGLEDTETARTLQQQGRTDESERMHREPQKVDMSSLGDVKFTKLRCSFTESYGITDDGDVYKWNWISPPIKVKVLEDIKVEDLAFGWKHTIVLGTPR</sequence>
<dbReference type="AlphaFoldDB" id="D8LUU1"/>
<dbReference type="EMBL" id="FN668638">
    <property type="protein sequence ID" value="CBK19580.2"/>
    <property type="molecule type" value="Genomic_DNA"/>
</dbReference>
<organism evidence="2">
    <name type="scientific">Blastocystis hominis</name>
    <dbReference type="NCBI Taxonomy" id="12968"/>
    <lineage>
        <taxon>Eukaryota</taxon>
        <taxon>Sar</taxon>
        <taxon>Stramenopiles</taxon>
        <taxon>Bigyra</taxon>
        <taxon>Opalozoa</taxon>
        <taxon>Opalinata</taxon>
        <taxon>Blastocystidae</taxon>
        <taxon>Blastocystis</taxon>
    </lineage>
</organism>
<dbReference type="InterPro" id="IPR009091">
    <property type="entry name" value="RCC1/BLIP-II"/>
</dbReference>